<dbReference type="InterPro" id="IPR021838">
    <property type="entry name" value="DUF3431"/>
</dbReference>
<gene>
    <name evidence="1" type="ORF">CONLIGDRAFT_635314</name>
</gene>
<evidence type="ECO:0000313" key="1">
    <source>
        <dbReference type="EMBL" id="OIW27113.1"/>
    </source>
</evidence>
<organism evidence="1 2">
    <name type="scientific">Coniochaeta ligniaria NRRL 30616</name>
    <dbReference type="NCBI Taxonomy" id="1408157"/>
    <lineage>
        <taxon>Eukaryota</taxon>
        <taxon>Fungi</taxon>
        <taxon>Dikarya</taxon>
        <taxon>Ascomycota</taxon>
        <taxon>Pezizomycotina</taxon>
        <taxon>Sordariomycetes</taxon>
        <taxon>Sordariomycetidae</taxon>
        <taxon>Coniochaetales</taxon>
        <taxon>Coniochaetaceae</taxon>
        <taxon>Coniochaeta</taxon>
    </lineage>
</organism>
<dbReference type="InParanoid" id="A0A1J7J1A7"/>
<dbReference type="EMBL" id="KV875100">
    <property type="protein sequence ID" value="OIW27113.1"/>
    <property type="molecule type" value="Genomic_DNA"/>
</dbReference>
<dbReference type="Proteomes" id="UP000182658">
    <property type="component" value="Unassembled WGS sequence"/>
</dbReference>
<reference evidence="1 2" key="1">
    <citation type="submission" date="2016-10" db="EMBL/GenBank/DDBJ databases">
        <title>Draft genome sequence of Coniochaeta ligniaria NRRL30616, a lignocellulolytic fungus for bioabatement of inhibitors in plant biomass hydrolysates.</title>
        <authorList>
            <consortium name="DOE Joint Genome Institute"/>
            <person name="Jimenez D.J."/>
            <person name="Hector R.E."/>
            <person name="Riley R."/>
            <person name="Sun H."/>
            <person name="Grigoriev I.V."/>
            <person name="Van Elsas J.D."/>
            <person name="Nichols N.N."/>
        </authorList>
    </citation>
    <scope>NUCLEOTIDE SEQUENCE [LARGE SCALE GENOMIC DNA]</scope>
    <source>
        <strain evidence="1 2">NRRL 30616</strain>
    </source>
</reference>
<dbReference type="PANTHER" id="PTHR37490:SF2">
    <property type="match status" value="1"/>
</dbReference>
<keyword evidence="2" id="KW-1185">Reference proteome</keyword>
<accession>A0A1J7J1A7</accession>
<dbReference type="PANTHER" id="PTHR37490">
    <property type="entry name" value="EXPRESSED PROTEIN"/>
    <property type="match status" value="1"/>
</dbReference>
<name>A0A1J7J1A7_9PEZI</name>
<sequence>MSCHKLWHHNPLDHRRIRANRGSDKHASTEYGESVYMSNRTVNLVIASLEADDISWTSRLDLPSLNIIRYVIDAPGAEYHPPVAGKGREALVYHTYFHDFYDKLPDISIMIHPHEDPWHIEGVLQRSMLFTLSHLDLEVVQSRQYANLRVSWTQACPDWINTTKTPQEALKQEEPYMHSALVQNFGMSDNEVPDILAGPCCSQFAVTREAVLRNPKHQYKRSMDWLVGTSLSEYISGRTWEHMWPYLFRREGIDCPSEWEVYCAMYHVCFEQRDGPSEYNQLWREKEALQEDTEFWREILNPQAGVRARKRIQEIELLLKVKLTAALQRGAMDSVRATVGDLYKS</sequence>
<proteinExistence type="predicted"/>
<dbReference type="AlphaFoldDB" id="A0A1J7J1A7"/>
<protein>
    <submittedName>
        <fullName evidence="1">Uncharacterized protein</fullName>
    </submittedName>
</protein>
<dbReference type="Pfam" id="PF11913">
    <property type="entry name" value="DUF3431"/>
    <property type="match status" value="1"/>
</dbReference>
<dbReference type="STRING" id="1408157.A0A1J7J1A7"/>
<dbReference type="OrthoDB" id="426718at2759"/>
<evidence type="ECO:0000313" key="2">
    <source>
        <dbReference type="Proteomes" id="UP000182658"/>
    </source>
</evidence>